<dbReference type="SMART" id="SM00953">
    <property type="entry name" value="RES"/>
    <property type="match status" value="1"/>
</dbReference>
<accession>A0A1M5HRK0</accession>
<dbReference type="Pfam" id="PF08808">
    <property type="entry name" value="RES"/>
    <property type="match status" value="1"/>
</dbReference>
<dbReference type="AlphaFoldDB" id="A0A1M5HRK0"/>
<evidence type="ECO:0000313" key="3">
    <source>
        <dbReference type="Proteomes" id="UP000189796"/>
    </source>
</evidence>
<evidence type="ECO:0000313" key="2">
    <source>
        <dbReference type="EMBL" id="SHG18553.1"/>
    </source>
</evidence>
<reference evidence="2 3" key="1">
    <citation type="submission" date="2016-11" db="EMBL/GenBank/DDBJ databases">
        <authorList>
            <person name="Jaros S."/>
            <person name="Januszkiewicz K."/>
            <person name="Wedrychowicz H."/>
        </authorList>
    </citation>
    <scope>NUCLEOTIDE SEQUENCE [LARGE SCALE GENOMIC DNA]</scope>
    <source>
        <strain evidence="2 3">GAS138</strain>
    </source>
</reference>
<dbReference type="Proteomes" id="UP000189796">
    <property type="component" value="Chromosome I"/>
</dbReference>
<dbReference type="RefSeq" id="WP_079599944.1">
    <property type="nucleotide sequence ID" value="NZ_LT670817.1"/>
</dbReference>
<sequence>MALPATFDVTQRDTMRLISTGRLKDPVLLPLAANHGALEDLAALESVTNGRLQAQETGLPNLDPRELVFGRAGYTFINAAFTHTRPGGNRFNDDSRGAWYCALESETAVGEVSYHLTRELEAIGRFENVTDYAELIADFFGAFHDLRSSDFSAHRALHADPAIAYPAGQALAKQLRQEAASNGIIYPSIRHSGGTCLAAFRPDLVQNLRQGRIWRLEWQGISTPTVTQQGQ</sequence>
<protein>
    <submittedName>
        <fullName evidence="2">RES domain-containing protein</fullName>
    </submittedName>
</protein>
<proteinExistence type="predicted"/>
<gene>
    <name evidence="2" type="ORF">SAMN05443248_0603</name>
</gene>
<name>A0A1M5HRK0_9BRAD</name>
<dbReference type="OrthoDB" id="9795903at2"/>
<dbReference type="InterPro" id="IPR014914">
    <property type="entry name" value="RES_dom"/>
</dbReference>
<organism evidence="2 3">
    <name type="scientific">Bradyrhizobium erythrophlei</name>
    <dbReference type="NCBI Taxonomy" id="1437360"/>
    <lineage>
        <taxon>Bacteria</taxon>
        <taxon>Pseudomonadati</taxon>
        <taxon>Pseudomonadota</taxon>
        <taxon>Alphaproteobacteria</taxon>
        <taxon>Hyphomicrobiales</taxon>
        <taxon>Nitrobacteraceae</taxon>
        <taxon>Bradyrhizobium</taxon>
    </lineage>
</organism>
<evidence type="ECO:0000259" key="1">
    <source>
        <dbReference type="SMART" id="SM00953"/>
    </source>
</evidence>
<feature type="domain" description="RES" evidence="1">
    <location>
        <begin position="80"/>
        <end position="211"/>
    </location>
</feature>
<dbReference type="EMBL" id="LT670817">
    <property type="protein sequence ID" value="SHG18553.1"/>
    <property type="molecule type" value="Genomic_DNA"/>
</dbReference>